<dbReference type="InterPro" id="IPR058392">
    <property type="entry name" value="DUF8079"/>
</dbReference>
<dbReference type="VEuPathDB" id="TriTrypDB:TcIL3000_9_1240"/>
<dbReference type="SUPFAM" id="SSF58113">
    <property type="entry name" value="Apolipoprotein A-I"/>
    <property type="match status" value="1"/>
</dbReference>
<organism evidence="2">
    <name type="scientific">Trypanosoma congolense (strain IL3000)</name>
    <dbReference type="NCBI Taxonomy" id="1068625"/>
    <lineage>
        <taxon>Eukaryota</taxon>
        <taxon>Discoba</taxon>
        <taxon>Euglenozoa</taxon>
        <taxon>Kinetoplastea</taxon>
        <taxon>Metakinetoplastina</taxon>
        <taxon>Trypanosomatida</taxon>
        <taxon>Trypanosomatidae</taxon>
        <taxon>Trypanosoma</taxon>
        <taxon>Nannomonas</taxon>
    </lineage>
</organism>
<name>G0UTL4_TRYCI</name>
<dbReference type="InterPro" id="IPR057419">
    <property type="entry name" value="PH-like_2_kinetoplastida"/>
</dbReference>
<dbReference type="EMBL" id="HE575322">
    <property type="protein sequence ID" value="CCC92728.1"/>
    <property type="molecule type" value="Genomic_DNA"/>
</dbReference>
<protein>
    <recommendedName>
        <fullName evidence="1">PH-like domain-containing protein</fullName>
    </recommendedName>
</protein>
<dbReference type="Pfam" id="PF26290">
    <property type="entry name" value="DUF8079"/>
    <property type="match status" value="1"/>
</dbReference>
<reference evidence="2" key="1">
    <citation type="journal article" date="2012" name="Proc. Natl. Acad. Sci. U.S.A.">
        <title>Antigenic diversity is generated by distinct evolutionary mechanisms in African trypanosome species.</title>
        <authorList>
            <person name="Jackson A.P."/>
            <person name="Berry A."/>
            <person name="Aslett M."/>
            <person name="Allison H.C."/>
            <person name="Burton P."/>
            <person name="Vavrova-Anderson J."/>
            <person name="Brown R."/>
            <person name="Browne H."/>
            <person name="Corton N."/>
            <person name="Hauser H."/>
            <person name="Gamble J."/>
            <person name="Gilderthorp R."/>
            <person name="Marcello L."/>
            <person name="McQuillan J."/>
            <person name="Otto T.D."/>
            <person name="Quail M.A."/>
            <person name="Sanders M.J."/>
            <person name="van Tonder A."/>
            <person name="Ginger M.L."/>
            <person name="Field M.C."/>
            <person name="Barry J.D."/>
            <person name="Hertz-Fowler C."/>
            <person name="Berriman M."/>
        </authorList>
    </citation>
    <scope>NUCLEOTIDE SEQUENCE</scope>
    <source>
        <strain evidence="2">IL3000</strain>
    </source>
</reference>
<dbReference type="Pfam" id="PF25405">
    <property type="entry name" value="PH_30"/>
    <property type="match status" value="1"/>
</dbReference>
<accession>G0UTL4</accession>
<evidence type="ECO:0000313" key="2">
    <source>
        <dbReference type="EMBL" id="CCC92728.1"/>
    </source>
</evidence>
<sequence>MSSVQELLRLPIDKLYPYEQPLNQLDESVILGECGAILRKCLYAVRYMLIVPFNTLFSLLVRVADRAPEKMTRVLLEPIDGDRPFDLLVNMCGMLLSPSGKRFRRGIDMGTFLRHIQTFCCNPLLRDSLGEFLLDGLITLLCETAEEEDDYRQPRECASLLITFIRGSKINKDRMSSGCREIERTLTGSTDIYLQMQCVELIYRLYIHNRMVLASSTLCESLKKGIARLPNNESLLESMELMLHSYNVERQATRMHQFTVFLIEAGNVEVCGHTRIYFSPLILVIMLPQCAGDNITIPYEHVQGIRMSRDCKLVLRLHVIPPKLLNIMSTEAGKCTLLISLTQTAFNAIRSAGIHDWITARKRRGSTALKSSGSNYPAKVDRKITAEPKEISRGARENVSDTYLRIAAACSEGDGQTSLRHRDADADRLSHQNGLLSSQGIKDECQKDGGTMEVDGTGMLDELHEIATQKATRMRDDCRCKLQPAVDSLNEEIERMRRTNASERDAFEASVREELNTIRRIEGQVTERATECVQLLNQELEGIQELGELLKNEIEKLRDCLVSKLHQSETTEVESLTQVKSWVDAEMKSMKEKLAQVITSTNPLSILTARLSQQGSATVGKF</sequence>
<proteinExistence type="predicted"/>
<evidence type="ECO:0000259" key="1">
    <source>
        <dbReference type="Pfam" id="PF25405"/>
    </source>
</evidence>
<feature type="domain" description="PH-like" evidence="1">
    <location>
        <begin position="255"/>
        <end position="363"/>
    </location>
</feature>
<gene>
    <name evidence="2" type="ORF">TCIL3000_9_1240</name>
</gene>
<dbReference type="AlphaFoldDB" id="G0UTL4"/>